<evidence type="ECO:0008006" key="4">
    <source>
        <dbReference type="Google" id="ProtNLM"/>
    </source>
</evidence>
<dbReference type="EMBL" id="BMDY01000025">
    <property type="protein sequence ID" value="GGB17714.1"/>
    <property type="molecule type" value="Genomic_DNA"/>
</dbReference>
<dbReference type="RefSeq" id="WP_157051760.1">
    <property type="nucleotide sequence ID" value="NZ_BMDY01000025.1"/>
</dbReference>
<keyword evidence="3" id="KW-1185">Reference proteome</keyword>
<protein>
    <recommendedName>
        <fullName evidence="4">Transposase</fullName>
    </recommendedName>
</protein>
<dbReference type="Proteomes" id="UP000651977">
    <property type="component" value="Unassembled WGS sequence"/>
</dbReference>
<sequence length="73" mass="8238">MMDVVADAPTAHINKRYSNRLSFAKGGGDYPTGVFEQLACKEAELELLKQREMQLESEIHSLKRNCQRDLKAG</sequence>
<name>A0ABQ1I6D7_9ALTE</name>
<accession>A0ABQ1I6D7</accession>
<proteinExistence type="predicted"/>
<reference evidence="3" key="1">
    <citation type="journal article" date="2019" name="Int. J. Syst. Evol. Microbiol.">
        <title>The Global Catalogue of Microorganisms (GCM) 10K type strain sequencing project: providing services to taxonomists for standard genome sequencing and annotation.</title>
        <authorList>
            <consortium name="The Broad Institute Genomics Platform"/>
            <consortium name="The Broad Institute Genome Sequencing Center for Infectious Disease"/>
            <person name="Wu L."/>
            <person name="Ma J."/>
        </authorList>
    </citation>
    <scope>NUCLEOTIDE SEQUENCE [LARGE SCALE GENOMIC DNA]</scope>
    <source>
        <strain evidence="3">CGMCC 1.10131</strain>
    </source>
</reference>
<gene>
    <name evidence="2" type="ORF">GCM10007414_33910</name>
</gene>
<evidence type="ECO:0000256" key="1">
    <source>
        <dbReference type="SAM" id="Coils"/>
    </source>
</evidence>
<evidence type="ECO:0000313" key="3">
    <source>
        <dbReference type="Proteomes" id="UP000651977"/>
    </source>
</evidence>
<evidence type="ECO:0000313" key="2">
    <source>
        <dbReference type="EMBL" id="GGB17714.1"/>
    </source>
</evidence>
<keyword evidence="1" id="KW-0175">Coiled coil</keyword>
<comment type="caution">
    <text evidence="2">The sequence shown here is derived from an EMBL/GenBank/DDBJ whole genome shotgun (WGS) entry which is preliminary data.</text>
</comment>
<organism evidence="2 3">
    <name type="scientific">Agarivorans gilvus</name>
    <dbReference type="NCBI Taxonomy" id="680279"/>
    <lineage>
        <taxon>Bacteria</taxon>
        <taxon>Pseudomonadati</taxon>
        <taxon>Pseudomonadota</taxon>
        <taxon>Gammaproteobacteria</taxon>
        <taxon>Alteromonadales</taxon>
        <taxon>Alteromonadaceae</taxon>
        <taxon>Agarivorans</taxon>
    </lineage>
</organism>
<feature type="coiled-coil region" evidence="1">
    <location>
        <begin position="38"/>
        <end position="65"/>
    </location>
</feature>